<feature type="domain" description="DUF4062" evidence="1">
    <location>
        <begin position="7"/>
        <end position="88"/>
    </location>
</feature>
<evidence type="ECO:0000313" key="3">
    <source>
        <dbReference type="Proteomes" id="UP000320776"/>
    </source>
</evidence>
<name>A0A517E033_9FIRM</name>
<protein>
    <recommendedName>
        <fullName evidence="1">DUF4062 domain-containing protein</fullName>
    </recommendedName>
</protein>
<proteinExistence type="predicted"/>
<evidence type="ECO:0000259" key="1">
    <source>
        <dbReference type="Pfam" id="PF13271"/>
    </source>
</evidence>
<dbReference type="RefSeq" id="WP_170233364.1">
    <property type="nucleotide sequence ID" value="NZ_CP036259.1"/>
</dbReference>
<evidence type="ECO:0000313" key="2">
    <source>
        <dbReference type="EMBL" id="QDR82962.1"/>
    </source>
</evidence>
<dbReference type="Pfam" id="PF13271">
    <property type="entry name" value="DUF4062"/>
    <property type="match status" value="1"/>
</dbReference>
<dbReference type="Proteomes" id="UP000320776">
    <property type="component" value="Chromosome"/>
</dbReference>
<dbReference type="InterPro" id="IPR025139">
    <property type="entry name" value="DUF4062"/>
</dbReference>
<sequence>MSEKKYQIFISSTYNDLVKAREKVIETVLSMYHFPIGMEMFSAADDDQWQVIKDTIDQSDYYVIIIGHRYGSETAEGISYTEKEYDYAKSKGIPILAFIRDRNVATKPDERDSEAEKIEKLNRFIIKAEANKMRDTWKNIDDLGGKVAVALTKTFGKKPGIGWVRADKAISPEMTNELTALSKENRDLREALDELKKQVGEKAPEIDVCFTKDDLTNVICKNLQLPLVEYPKPLNMDDVPSHLTKYVAQEDIDKYNNAEFPSQEEIDSYNQKITEYYIAKNNPTYFSIAISNHGKSKANEIFVDIILPQGVIVAEKEDVEDWEFPENIMPENPIEKGERKYKKEREKRLSGPSWLMLQQHSNITLPSYNLSNTSNKLLAMNINRDYSIDIQQNKVSIQLDTLMHTKTRTIGEFVLIPFQPGKFEVQVTIICEEYSEPQTYSLPITIVQNSNDDKQLEI</sequence>
<gene>
    <name evidence="2" type="ORF">SPTER_44130</name>
</gene>
<reference evidence="2 3" key="1">
    <citation type="submission" date="2019-02" db="EMBL/GenBank/DDBJ databases">
        <title>Closed genome of Sporomusa termitida DSM 4440.</title>
        <authorList>
            <person name="Poehlein A."/>
            <person name="Daniel R."/>
        </authorList>
    </citation>
    <scope>NUCLEOTIDE SEQUENCE [LARGE SCALE GENOMIC DNA]</scope>
    <source>
        <strain evidence="2 3">DSM 4440</strain>
    </source>
</reference>
<dbReference type="AlphaFoldDB" id="A0A517E033"/>
<keyword evidence="3" id="KW-1185">Reference proteome</keyword>
<dbReference type="EMBL" id="CP036259">
    <property type="protein sequence ID" value="QDR82962.1"/>
    <property type="molecule type" value="Genomic_DNA"/>
</dbReference>
<accession>A0A517E033</accession>
<dbReference type="KEGG" id="sted:SPTER_44130"/>
<organism evidence="2 3">
    <name type="scientific">Sporomusa termitida</name>
    <dbReference type="NCBI Taxonomy" id="2377"/>
    <lineage>
        <taxon>Bacteria</taxon>
        <taxon>Bacillati</taxon>
        <taxon>Bacillota</taxon>
        <taxon>Negativicutes</taxon>
        <taxon>Selenomonadales</taxon>
        <taxon>Sporomusaceae</taxon>
        <taxon>Sporomusa</taxon>
    </lineage>
</organism>